<comment type="caution">
    <text evidence="7">The sequence shown here is derived from an EMBL/GenBank/DDBJ whole genome shotgun (WGS) entry which is preliminary data.</text>
</comment>
<dbReference type="RefSeq" id="WP_183443923.1">
    <property type="nucleotide sequence ID" value="NZ_JACHXD010000026.1"/>
</dbReference>
<feature type="chain" id="PRO_5031028094" evidence="6">
    <location>
        <begin position="28"/>
        <end position="268"/>
    </location>
</feature>
<comment type="similarity">
    <text evidence="2">Belongs to the MipA/OmpV family.</text>
</comment>
<evidence type="ECO:0000313" key="7">
    <source>
        <dbReference type="EMBL" id="MBB3122254.1"/>
    </source>
</evidence>
<reference evidence="7 8" key="1">
    <citation type="submission" date="2020-08" db="EMBL/GenBank/DDBJ databases">
        <title>Genomic Encyclopedia of Type Strains, Phase III (KMG-III): the genomes of soil and plant-associated and newly described type strains.</title>
        <authorList>
            <person name="Whitman W."/>
        </authorList>
    </citation>
    <scope>NUCLEOTIDE SEQUENCE [LARGE SCALE GENOMIC DNA]</scope>
    <source>
        <strain evidence="7 8">CECT 8897</strain>
    </source>
</reference>
<dbReference type="AlphaFoldDB" id="A0A7W5FWU5"/>
<keyword evidence="5" id="KW-0998">Cell outer membrane</keyword>
<dbReference type="Proteomes" id="UP000541535">
    <property type="component" value="Unassembled WGS sequence"/>
</dbReference>
<dbReference type="EMBL" id="JACHXD010000026">
    <property type="protein sequence ID" value="MBB3122254.1"/>
    <property type="molecule type" value="Genomic_DNA"/>
</dbReference>
<keyword evidence="8" id="KW-1185">Reference proteome</keyword>
<evidence type="ECO:0000256" key="1">
    <source>
        <dbReference type="ARBA" id="ARBA00004442"/>
    </source>
</evidence>
<feature type="signal peptide" evidence="6">
    <location>
        <begin position="1"/>
        <end position="27"/>
    </location>
</feature>
<dbReference type="Pfam" id="PF06629">
    <property type="entry name" value="MipA"/>
    <property type="match status" value="1"/>
</dbReference>
<evidence type="ECO:0000256" key="4">
    <source>
        <dbReference type="ARBA" id="ARBA00023136"/>
    </source>
</evidence>
<name>A0A7W5FWU5_9BURK</name>
<evidence type="ECO:0000256" key="3">
    <source>
        <dbReference type="ARBA" id="ARBA00022729"/>
    </source>
</evidence>
<evidence type="ECO:0000256" key="6">
    <source>
        <dbReference type="SAM" id="SignalP"/>
    </source>
</evidence>
<keyword evidence="4" id="KW-0472">Membrane</keyword>
<protein>
    <submittedName>
        <fullName evidence="7">Outer membrane scaffolding protein for murein synthesis (MipA/OmpV family)</fullName>
    </submittedName>
</protein>
<proteinExistence type="inferred from homology"/>
<dbReference type="PANTHER" id="PTHR38776">
    <property type="entry name" value="MLTA-INTERACTING PROTEIN-RELATED"/>
    <property type="match status" value="1"/>
</dbReference>
<dbReference type="GO" id="GO:0009279">
    <property type="term" value="C:cell outer membrane"/>
    <property type="evidence" value="ECO:0007669"/>
    <property type="project" value="UniProtKB-SubCell"/>
</dbReference>
<evidence type="ECO:0000313" key="8">
    <source>
        <dbReference type="Proteomes" id="UP000541535"/>
    </source>
</evidence>
<accession>A0A7W5FWU5</accession>
<sequence length="268" mass="28221">MTSRIYLKRGAAVLLTLPALLAPSAQAEEAKPGNVLTLGGGVAVGPRYSGSDENQVGPVLGIDYAMANGFYASTLRGLGYGRSFDKLNLNAGIGVRGERKEKDTQKFGGSSGSPKLRGMGDIKASATALFGASYAIAEGFEISTRLELPISHRENGKTLNIGASGVLYNQGRDTVTLSASTSFGDAKYNQTYYGVSAVQAAHSGYRAYKPKSGLYEAEIGVSWERKLGKNWGVTTMLGATTLLGDAKNSPIVFRKTSPTGAVYASYSY</sequence>
<organism evidence="7 8">
    <name type="scientific">Pseudoduganella violacea</name>
    <dbReference type="NCBI Taxonomy" id="1715466"/>
    <lineage>
        <taxon>Bacteria</taxon>
        <taxon>Pseudomonadati</taxon>
        <taxon>Pseudomonadota</taxon>
        <taxon>Betaproteobacteria</taxon>
        <taxon>Burkholderiales</taxon>
        <taxon>Oxalobacteraceae</taxon>
        <taxon>Telluria group</taxon>
        <taxon>Pseudoduganella</taxon>
    </lineage>
</organism>
<dbReference type="InterPro" id="IPR010583">
    <property type="entry name" value="MipA"/>
</dbReference>
<gene>
    <name evidence="7" type="ORF">FHS03_005351</name>
</gene>
<evidence type="ECO:0000256" key="2">
    <source>
        <dbReference type="ARBA" id="ARBA00005722"/>
    </source>
</evidence>
<dbReference type="PANTHER" id="PTHR38776:SF1">
    <property type="entry name" value="MLTA-INTERACTING PROTEIN-RELATED"/>
    <property type="match status" value="1"/>
</dbReference>
<comment type="subcellular location">
    <subcellularLocation>
        <location evidence="1">Cell outer membrane</location>
    </subcellularLocation>
</comment>
<evidence type="ECO:0000256" key="5">
    <source>
        <dbReference type="ARBA" id="ARBA00023237"/>
    </source>
</evidence>
<keyword evidence="3 6" id="KW-0732">Signal</keyword>